<dbReference type="InterPro" id="IPR002410">
    <property type="entry name" value="Peptidase_S33"/>
</dbReference>
<dbReference type="RefSeq" id="WP_344537432.1">
    <property type="nucleotide sequence ID" value="NZ_BAAATD010000001.1"/>
</dbReference>
<name>A0ABN3PAT7_9ACTN</name>
<reference evidence="4 5" key="1">
    <citation type="journal article" date="2019" name="Int. J. Syst. Evol. Microbiol.">
        <title>The Global Catalogue of Microorganisms (GCM) 10K type strain sequencing project: providing services to taxonomists for standard genome sequencing and annotation.</title>
        <authorList>
            <consortium name="The Broad Institute Genomics Platform"/>
            <consortium name="The Broad Institute Genome Sequencing Center for Infectious Disease"/>
            <person name="Wu L."/>
            <person name="Ma J."/>
        </authorList>
    </citation>
    <scope>NUCLEOTIDE SEQUENCE [LARGE SCALE GENOMIC DNA]</scope>
    <source>
        <strain evidence="4 5">JCM 6833</strain>
    </source>
</reference>
<gene>
    <name evidence="4" type="ORF">GCM10010411_06160</name>
</gene>
<keyword evidence="2 4" id="KW-0378">Hydrolase</keyword>
<proteinExistence type="inferred from homology"/>
<accession>A0ABN3PAT7</accession>
<dbReference type="Pfam" id="PF00561">
    <property type="entry name" value="Abhydrolase_1"/>
    <property type="match status" value="1"/>
</dbReference>
<evidence type="ECO:0000313" key="5">
    <source>
        <dbReference type="Proteomes" id="UP001501509"/>
    </source>
</evidence>
<evidence type="ECO:0000256" key="2">
    <source>
        <dbReference type="ARBA" id="ARBA00022801"/>
    </source>
</evidence>
<dbReference type="InterPro" id="IPR029058">
    <property type="entry name" value="AB_hydrolase_fold"/>
</dbReference>
<dbReference type="PANTHER" id="PTHR43248">
    <property type="entry name" value="2-SUCCINYL-6-HYDROXY-2,4-CYCLOHEXADIENE-1-CARBOXYLATE SYNTHASE"/>
    <property type="match status" value="1"/>
</dbReference>
<dbReference type="PANTHER" id="PTHR43248:SF2">
    <property type="entry name" value="PROLYL AMINOPEPTIDASE"/>
    <property type="match status" value="1"/>
</dbReference>
<dbReference type="PRINTS" id="PR00793">
    <property type="entry name" value="PROAMNOPTASE"/>
</dbReference>
<protein>
    <submittedName>
        <fullName evidence="4">Alpha/beta fold hydrolase</fullName>
    </submittedName>
</protein>
<organism evidence="4 5">
    <name type="scientific">Actinomadura fulvescens</name>
    <dbReference type="NCBI Taxonomy" id="46160"/>
    <lineage>
        <taxon>Bacteria</taxon>
        <taxon>Bacillati</taxon>
        <taxon>Actinomycetota</taxon>
        <taxon>Actinomycetes</taxon>
        <taxon>Streptosporangiales</taxon>
        <taxon>Thermomonosporaceae</taxon>
        <taxon>Actinomadura</taxon>
    </lineage>
</organism>
<feature type="domain" description="AB hydrolase-1" evidence="3">
    <location>
        <begin position="49"/>
        <end position="220"/>
    </location>
</feature>
<dbReference type="Gene3D" id="3.40.50.1820">
    <property type="entry name" value="alpha/beta hydrolase"/>
    <property type="match status" value="1"/>
</dbReference>
<evidence type="ECO:0000313" key="4">
    <source>
        <dbReference type="EMBL" id="GAA2576491.1"/>
    </source>
</evidence>
<dbReference type="GO" id="GO:0016787">
    <property type="term" value="F:hydrolase activity"/>
    <property type="evidence" value="ECO:0007669"/>
    <property type="project" value="UniProtKB-KW"/>
</dbReference>
<dbReference type="InterPro" id="IPR000073">
    <property type="entry name" value="AB_hydrolase_1"/>
</dbReference>
<dbReference type="EMBL" id="BAAATD010000001">
    <property type="protein sequence ID" value="GAA2576491.1"/>
    <property type="molecule type" value="Genomic_DNA"/>
</dbReference>
<keyword evidence="5" id="KW-1185">Reference proteome</keyword>
<dbReference type="InterPro" id="IPR051601">
    <property type="entry name" value="Serine_prot/Carboxylest_S33"/>
</dbReference>
<comment type="similarity">
    <text evidence="1">Belongs to the peptidase S33 family.</text>
</comment>
<sequence>MSSFRHAGTVLTDHRFAVPLDHGDPGGARIEVFAREVVAADKAERADLPWLLFLQGGPGNGAPRPVGRESWLDRALDDYRVLLLDQRGTGRSTPAHRRSLARIGDAAAQARYLAHFRADSIVLDAELIRRELAGGAPWSVLGQSFGGFCATTYLSFAPEGLREVFIAGGLPGLTATADDVYRATYPRVAAKNREHHARYPGDAALAARIADRLRDHDVRLPNGTRLTVPAFQSLGLALGAGAGGHRLHYLLEDAFEDGLDGPELTDTFLAQVERRLSLTAAPLYALLHEAIYAQGRGSATRWAAGRIRGEFPEFDPDERPLSFTGEMIYPWMFEHDPSLRPLRETADLLAERDSWPMLYDPARLRGNDVPVAAAVYHDDMYVDHGLSMETAATIRGLRAWVTNEYEHDGLRAGGRHVLDRLIALVRGTA</sequence>
<dbReference type="SUPFAM" id="SSF53474">
    <property type="entry name" value="alpha/beta-Hydrolases"/>
    <property type="match status" value="1"/>
</dbReference>
<comment type="caution">
    <text evidence="4">The sequence shown here is derived from an EMBL/GenBank/DDBJ whole genome shotgun (WGS) entry which is preliminary data.</text>
</comment>
<evidence type="ECO:0000259" key="3">
    <source>
        <dbReference type="Pfam" id="PF00561"/>
    </source>
</evidence>
<evidence type="ECO:0000256" key="1">
    <source>
        <dbReference type="ARBA" id="ARBA00010088"/>
    </source>
</evidence>
<dbReference type="Proteomes" id="UP001501509">
    <property type="component" value="Unassembled WGS sequence"/>
</dbReference>